<evidence type="ECO:0000313" key="15">
    <source>
        <dbReference type="EMBL" id="AOU99780.1"/>
    </source>
</evidence>
<dbReference type="SUPFAM" id="SSF55781">
    <property type="entry name" value="GAF domain-like"/>
    <property type="match status" value="1"/>
</dbReference>
<comment type="catalytic activity">
    <reaction evidence="1">
        <text>L-histidyl-[protein] + phosphoenolpyruvate = N(pros)-phospho-L-histidyl-[protein] + pyruvate</text>
        <dbReference type="Rhea" id="RHEA:23880"/>
        <dbReference type="Rhea" id="RHEA-COMP:9745"/>
        <dbReference type="Rhea" id="RHEA-COMP:9746"/>
        <dbReference type="ChEBI" id="CHEBI:15361"/>
        <dbReference type="ChEBI" id="CHEBI:29979"/>
        <dbReference type="ChEBI" id="CHEBI:58702"/>
        <dbReference type="ChEBI" id="CHEBI:64837"/>
        <dbReference type="EC" id="2.7.3.9"/>
    </reaction>
</comment>
<dbReference type="Gene3D" id="3.30.450.40">
    <property type="match status" value="1"/>
</dbReference>
<organism evidence="15 16">
    <name type="scientific">Acidihalobacter yilgarnensis</name>
    <dbReference type="NCBI Taxonomy" id="2819280"/>
    <lineage>
        <taxon>Bacteria</taxon>
        <taxon>Pseudomonadati</taxon>
        <taxon>Pseudomonadota</taxon>
        <taxon>Gammaproteobacteria</taxon>
        <taxon>Chromatiales</taxon>
        <taxon>Ectothiorhodospiraceae</taxon>
        <taxon>Acidihalobacter</taxon>
    </lineage>
</organism>
<dbReference type="NCBIfam" id="NF008283">
    <property type="entry name" value="PRK11061.1"/>
    <property type="match status" value="1"/>
</dbReference>
<dbReference type="PROSITE" id="PS50890">
    <property type="entry name" value="PUA"/>
    <property type="match status" value="1"/>
</dbReference>
<dbReference type="InterPro" id="IPR036637">
    <property type="entry name" value="Phosphohistidine_dom_sf"/>
</dbReference>
<dbReference type="EC" id="2.7.3.9" evidence="5"/>
<sequence length="755" mass="82406">MLKTLQRIVEAVGAAESTGEALRVLVARVRAALEVDVSSMYLVMPGRERLVLMATEGLNQAAVGQVQLDFDEGLVGLVAQRAEPVNLDEAPDHPRYKFFPETGEQRYHAFLGVPIIHRRRVLGVLVVQQRVSRSFDDGAVALLSTLAVQIAVAIRQAELSGEILRLLRGELPTDLIITGLGGSPGVGIGVGRVAYSQSDLERIPDRPASDIAAEVLAFRQAVEAVRGEMANIRARMVDVLPAEEQALFDAYTMMLASEHLIEGTVGRIESGSWAPAALRDTVRQYARAFEEMDDAYLRERASDIRDLGRRILAQLLSQVRSESPMPERTVLIGEDVSAAQLAEIPPGCLVGVVSARGSSSSHVAILARALGIPAVMGAENLPVGRLEGRELVVDGYQGRLFIQPGPQVRREFERLAREERELSEGLNALAQEPALTPDGRLMPIYVNTGLLADVEPALKCGAEGVGLYRTEFPFMVRDRFPSEEAQVPTYRQMLAAFYPRPVTLRTLDIGGDKPLPYFPVSEDNPFLGWRGIRVTLDHPEIFLTQIRAMLRANVGLGNLRVMFPMISAVSELDEACRLLGRAADELREEGLVMSSLQVGVMIEVPSAVYLAESLARRVDYLSVGTNDLVQYLLAVDRNNSRVADLYRPLHPAVLQALRQAREGARRAGKPIYVCGEMASDPAAVILLMGMDYDGLSVSVAGLTRVKWVVRSFTMDAARALTDEALTLEDPDHVRELLNGALVDAGLGGLVRPGKR</sequence>
<proteinExistence type="inferred from homology"/>
<evidence type="ECO:0000256" key="12">
    <source>
        <dbReference type="ARBA" id="ARBA00022777"/>
    </source>
</evidence>
<dbReference type="SMART" id="SM00065">
    <property type="entry name" value="GAF"/>
    <property type="match status" value="1"/>
</dbReference>
<dbReference type="Pfam" id="PF05524">
    <property type="entry name" value="PEP-utilisers_N"/>
    <property type="match status" value="1"/>
</dbReference>
<dbReference type="GO" id="GO:0016301">
    <property type="term" value="F:kinase activity"/>
    <property type="evidence" value="ECO:0007669"/>
    <property type="project" value="UniProtKB-KW"/>
</dbReference>
<name>A0A1D8ITD1_9GAMM</name>
<dbReference type="PRINTS" id="PR01736">
    <property type="entry name" value="PHPHTRNFRASE"/>
</dbReference>
<dbReference type="PANTHER" id="PTHR46244:SF1">
    <property type="entry name" value="PHOSPHOENOLPYRUVATE-DEPENDENT PHOSPHOTRANSFERASE SYSTEM"/>
    <property type="match status" value="1"/>
</dbReference>
<keyword evidence="16" id="KW-1185">Reference proteome</keyword>
<dbReference type="Gene3D" id="3.20.20.60">
    <property type="entry name" value="Phosphoenolpyruvate-binding domains"/>
    <property type="match status" value="1"/>
</dbReference>
<evidence type="ECO:0000256" key="13">
    <source>
        <dbReference type="ARBA" id="ARBA00022842"/>
    </source>
</evidence>
<dbReference type="GO" id="GO:0005737">
    <property type="term" value="C:cytoplasm"/>
    <property type="evidence" value="ECO:0007669"/>
    <property type="project" value="UniProtKB-SubCell"/>
</dbReference>
<dbReference type="Gene3D" id="3.50.30.10">
    <property type="entry name" value="Phosphohistidine domain"/>
    <property type="match status" value="1"/>
</dbReference>
<dbReference type="InterPro" id="IPR000121">
    <property type="entry name" value="PEP_util_C"/>
</dbReference>
<evidence type="ECO:0000256" key="5">
    <source>
        <dbReference type="ARBA" id="ARBA00012232"/>
    </source>
</evidence>
<dbReference type="InterPro" id="IPR008279">
    <property type="entry name" value="PEP-util_enz_mobile_dom"/>
</dbReference>
<protein>
    <recommendedName>
        <fullName evidence="5">phosphoenolpyruvate--protein phosphotransferase</fullName>
        <ecNumber evidence="5">2.7.3.9</ecNumber>
    </recommendedName>
</protein>
<keyword evidence="10" id="KW-0598">Phosphotransferase system</keyword>
<comment type="subcellular location">
    <subcellularLocation>
        <location evidence="3">Cytoplasm</location>
    </subcellularLocation>
</comment>
<evidence type="ECO:0000256" key="1">
    <source>
        <dbReference type="ARBA" id="ARBA00000683"/>
    </source>
</evidence>
<keyword evidence="11" id="KW-0479">Metal-binding</keyword>
<dbReference type="InterPro" id="IPR008731">
    <property type="entry name" value="PTS_EIN"/>
</dbReference>
<feature type="domain" description="GAF" evidence="14">
    <location>
        <begin position="17"/>
        <end position="164"/>
    </location>
</feature>
<dbReference type="PANTHER" id="PTHR46244">
    <property type="entry name" value="PHOSPHOENOLPYRUVATE-PROTEIN PHOSPHOTRANSFERASE"/>
    <property type="match status" value="1"/>
</dbReference>
<dbReference type="Pfam" id="PF00391">
    <property type="entry name" value="PEP-utilizers"/>
    <property type="match status" value="1"/>
</dbReference>
<dbReference type="InterPro" id="IPR040442">
    <property type="entry name" value="Pyrv_kinase-like_dom_sf"/>
</dbReference>
<keyword evidence="7" id="KW-0963">Cytoplasm</keyword>
<dbReference type="SUPFAM" id="SSF47831">
    <property type="entry name" value="Enzyme I of the PEP:sugar phosphotransferase system HPr-binding (sub)domain"/>
    <property type="match status" value="1"/>
</dbReference>
<dbReference type="InterPro" id="IPR036618">
    <property type="entry name" value="PtsI_HPr-bd_sf"/>
</dbReference>
<dbReference type="InterPro" id="IPR029016">
    <property type="entry name" value="GAF-like_dom_sf"/>
</dbReference>
<dbReference type="GO" id="GO:0046872">
    <property type="term" value="F:metal ion binding"/>
    <property type="evidence" value="ECO:0007669"/>
    <property type="project" value="UniProtKB-KW"/>
</dbReference>
<dbReference type="RefSeq" id="WP_070080119.1">
    <property type="nucleotide sequence ID" value="NZ_CP017415.1"/>
</dbReference>
<keyword evidence="15" id="KW-0670">Pyruvate</keyword>
<dbReference type="Proteomes" id="UP000095401">
    <property type="component" value="Chromosome"/>
</dbReference>
<evidence type="ECO:0000256" key="9">
    <source>
        <dbReference type="ARBA" id="ARBA00022679"/>
    </source>
</evidence>
<evidence type="ECO:0000256" key="8">
    <source>
        <dbReference type="ARBA" id="ARBA00022597"/>
    </source>
</evidence>
<dbReference type="Pfam" id="PF02896">
    <property type="entry name" value="PEP-utilizers_C"/>
    <property type="match status" value="1"/>
</dbReference>
<evidence type="ECO:0000259" key="14">
    <source>
        <dbReference type="SMART" id="SM00065"/>
    </source>
</evidence>
<dbReference type="Pfam" id="PF01590">
    <property type="entry name" value="GAF"/>
    <property type="match status" value="1"/>
</dbReference>
<evidence type="ECO:0000256" key="11">
    <source>
        <dbReference type="ARBA" id="ARBA00022723"/>
    </source>
</evidence>
<evidence type="ECO:0000313" key="16">
    <source>
        <dbReference type="Proteomes" id="UP000095401"/>
    </source>
</evidence>
<evidence type="ECO:0000256" key="10">
    <source>
        <dbReference type="ARBA" id="ARBA00022683"/>
    </source>
</evidence>
<reference evidence="16" key="1">
    <citation type="submission" date="2016-09" db="EMBL/GenBank/DDBJ databases">
        <title>Acidihalobacter prosperus F5.</title>
        <authorList>
            <person name="Khaleque H.N."/>
            <person name="Ramsay J.P."/>
            <person name="Kaksonen A.H."/>
            <person name="Boxall N.J."/>
            <person name="Watkin E.L.J."/>
        </authorList>
    </citation>
    <scope>NUCLEOTIDE SEQUENCE [LARGE SCALE GENOMIC DNA]</scope>
    <source>
        <strain evidence="16">F5</strain>
    </source>
</reference>
<evidence type="ECO:0000256" key="6">
    <source>
        <dbReference type="ARBA" id="ARBA00022448"/>
    </source>
</evidence>
<comment type="cofactor">
    <cofactor evidence="2">
        <name>Mg(2+)</name>
        <dbReference type="ChEBI" id="CHEBI:18420"/>
    </cofactor>
</comment>
<dbReference type="GO" id="GO:0008965">
    <property type="term" value="F:phosphoenolpyruvate-protein phosphotransferase activity"/>
    <property type="evidence" value="ECO:0007669"/>
    <property type="project" value="UniProtKB-EC"/>
</dbReference>
<evidence type="ECO:0000256" key="2">
    <source>
        <dbReference type="ARBA" id="ARBA00001946"/>
    </source>
</evidence>
<dbReference type="SUPFAM" id="SSF52009">
    <property type="entry name" value="Phosphohistidine domain"/>
    <property type="match status" value="1"/>
</dbReference>
<accession>A0A1D8ITD1</accession>
<keyword evidence="13" id="KW-0460">Magnesium</keyword>
<keyword evidence="6" id="KW-0813">Transport</keyword>
<evidence type="ECO:0000256" key="3">
    <source>
        <dbReference type="ARBA" id="ARBA00004496"/>
    </source>
</evidence>
<dbReference type="NCBIfam" id="TIGR01417">
    <property type="entry name" value="PTS_I_fam"/>
    <property type="match status" value="1"/>
</dbReference>
<evidence type="ECO:0000256" key="4">
    <source>
        <dbReference type="ARBA" id="ARBA00007837"/>
    </source>
</evidence>
<dbReference type="PROSITE" id="PS00742">
    <property type="entry name" value="PEP_ENZYMES_2"/>
    <property type="match status" value="1"/>
</dbReference>
<dbReference type="AlphaFoldDB" id="A0A1D8ITD1"/>
<dbReference type="InterPro" id="IPR050499">
    <property type="entry name" value="PEP-utilizing_PTS_enzyme"/>
</dbReference>
<dbReference type="GO" id="GO:0009401">
    <property type="term" value="P:phosphoenolpyruvate-dependent sugar phosphotransferase system"/>
    <property type="evidence" value="ECO:0007669"/>
    <property type="project" value="UniProtKB-KW"/>
</dbReference>
<keyword evidence="8" id="KW-0762">Sugar transport</keyword>
<dbReference type="SUPFAM" id="SSF51621">
    <property type="entry name" value="Phosphoenolpyruvate/pyruvate domain"/>
    <property type="match status" value="1"/>
</dbReference>
<dbReference type="EMBL" id="CP017415">
    <property type="protein sequence ID" value="AOU99780.1"/>
    <property type="molecule type" value="Genomic_DNA"/>
</dbReference>
<dbReference type="InterPro" id="IPR023151">
    <property type="entry name" value="PEP_util_CS"/>
</dbReference>
<dbReference type="Gene3D" id="1.10.274.10">
    <property type="entry name" value="PtsI, HPr-binding domain"/>
    <property type="match status" value="1"/>
</dbReference>
<dbReference type="KEGG" id="aprs:BI364_14790"/>
<dbReference type="InterPro" id="IPR015813">
    <property type="entry name" value="Pyrv/PenolPyrv_kinase-like_dom"/>
</dbReference>
<keyword evidence="12" id="KW-0418">Kinase</keyword>
<keyword evidence="9 15" id="KW-0808">Transferase</keyword>
<comment type="similarity">
    <text evidence="4">Belongs to the PEP-utilizing enzyme family.</text>
</comment>
<evidence type="ECO:0000256" key="7">
    <source>
        <dbReference type="ARBA" id="ARBA00022490"/>
    </source>
</evidence>
<dbReference type="InterPro" id="IPR003018">
    <property type="entry name" value="GAF"/>
</dbReference>
<dbReference type="InterPro" id="IPR006318">
    <property type="entry name" value="PTS_EI-like"/>
</dbReference>
<gene>
    <name evidence="15" type="ORF">BI364_14790</name>
</gene>